<evidence type="ECO:0000256" key="2">
    <source>
        <dbReference type="ARBA" id="ARBA00034233"/>
    </source>
</evidence>
<organism evidence="12 13">
    <name type="scientific">Stakelama pacifica</name>
    <dbReference type="NCBI Taxonomy" id="517720"/>
    <lineage>
        <taxon>Bacteria</taxon>
        <taxon>Pseudomonadati</taxon>
        <taxon>Pseudomonadota</taxon>
        <taxon>Alphaproteobacteria</taxon>
        <taxon>Sphingomonadales</taxon>
        <taxon>Sphingomonadaceae</taxon>
        <taxon>Stakelama</taxon>
    </lineage>
</organism>
<feature type="region of interest" description="Disordered" evidence="9">
    <location>
        <begin position="463"/>
        <end position="494"/>
    </location>
</feature>
<comment type="catalytic activity">
    <reaction evidence="3">
        <text>3',3',3'-c-tri-AMP + H2O = A[3'-5']pA[3'-5']pAp[3'] + H(+)</text>
        <dbReference type="Rhea" id="RHEA:72859"/>
        <dbReference type="ChEBI" id="CHEBI:15377"/>
        <dbReference type="ChEBI" id="CHEBI:15378"/>
        <dbReference type="ChEBI" id="CHEBI:192523"/>
        <dbReference type="ChEBI" id="CHEBI:192530"/>
    </reaction>
    <physiologicalReaction direction="left-to-right" evidence="3">
        <dbReference type="Rhea" id="RHEA:72860"/>
    </physiologicalReaction>
</comment>
<evidence type="ECO:0000256" key="9">
    <source>
        <dbReference type="SAM" id="MobiDB-lite"/>
    </source>
</evidence>
<evidence type="ECO:0000313" key="12">
    <source>
        <dbReference type="EMBL" id="TDN81769.1"/>
    </source>
</evidence>
<comment type="similarity">
    <text evidence="6">Belongs to the anti-CBASS protein Acb1 family.</text>
</comment>
<dbReference type="EMBL" id="SNWD01000007">
    <property type="protein sequence ID" value="TDN81769.1"/>
    <property type="molecule type" value="Genomic_DNA"/>
</dbReference>
<gene>
    <name evidence="12" type="ORF">EV664_107171</name>
</gene>
<evidence type="ECO:0000256" key="4">
    <source>
        <dbReference type="ARBA" id="ARBA00034244"/>
    </source>
</evidence>
<dbReference type="AlphaFoldDB" id="A0A4R6FJW6"/>
<dbReference type="InterPro" id="IPR056175">
    <property type="entry name" value="Acb1-like_C"/>
</dbReference>
<dbReference type="InterPro" id="IPR024459">
    <property type="entry name" value="Acb1-like_N"/>
</dbReference>
<accession>A0A4R6FJW6</accession>
<comment type="catalytic activity">
    <reaction evidence="5">
        <text>3',3'-cGAMP + H2O = G[3'-5']pAp[3'] + H(+)</text>
        <dbReference type="Rhea" id="RHEA:72831"/>
        <dbReference type="ChEBI" id="CHEBI:15377"/>
        <dbReference type="ChEBI" id="CHEBI:15378"/>
        <dbReference type="ChEBI" id="CHEBI:71501"/>
        <dbReference type="ChEBI" id="CHEBI:192497"/>
    </reaction>
    <physiologicalReaction direction="left-to-right" evidence="5">
        <dbReference type="Rhea" id="RHEA:72832"/>
    </physiologicalReaction>
</comment>
<dbReference type="Pfam" id="PF06381">
    <property type="entry name" value="Phage_portal_3"/>
    <property type="match status" value="1"/>
</dbReference>
<reference evidence="12 13" key="1">
    <citation type="submission" date="2019-03" db="EMBL/GenBank/DDBJ databases">
        <title>Genomic Encyclopedia of Type Strains, Phase IV (KMG-IV): sequencing the most valuable type-strain genomes for metagenomic binning, comparative biology and taxonomic classification.</title>
        <authorList>
            <person name="Goeker M."/>
        </authorList>
    </citation>
    <scope>NUCLEOTIDE SEQUENCE [LARGE SCALE GENOMIC DNA]</scope>
    <source>
        <strain evidence="12 13">DSM 25059</strain>
    </source>
</reference>
<dbReference type="OrthoDB" id="7491028at2"/>
<evidence type="ECO:0000313" key="13">
    <source>
        <dbReference type="Proteomes" id="UP000295493"/>
    </source>
</evidence>
<comment type="catalytic activity">
    <reaction evidence="4">
        <text>3',3',3'-cAAG + H2O = A[3'-5']pG[3'-5']pAp[3'] + H(+)</text>
        <dbReference type="Rhea" id="RHEA:72867"/>
        <dbReference type="ChEBI" id="CHEBI:15377"/>
        <dbReference type="ChEBI" id="CHEBI:15378"/>
        <dbReference type="ChEBI" id="CHEBI:143810"/>
        <dbReference type="ChEBI" id="CHEBI:192533"/>
    </reaction>
    <physiologicalReaction direction="left-to-right" evidence="4">
        <dbReference type="Rhea" id="RHEA:72868"/>
    </physiologicalReaction>
</comment>
<comment type="caution">
    <text evidence="12">The sequence shown here is derived from an EMBL/GenBank/DDBJ whole genome shotgun (WGS) entry which is preliminary data.</text>
</comment>
<dbReference type="Proteomes" id="UP000295493">
    <property type="component" value="Unassembled WGS sequence"/>
</dbReference>
<evidence type="ECO:0000256" key="3">
    <source>
        <dbReference type="ARBA" id="ARBA00034240"/>
    </source>
</evidence>
<evidence type="ECO:0000256" key="5">
    <source>
        <dbReference type="ARBA" id="ARBA00034283"/>
    </source>
</evidence>
<evidence type="ECO:0000256" key="1">
    <source>
        <dbReference type="ARBA" id="ARBA00022801"/>
    </source>
</evidence>
<dbReference type="Pfam" id="PF23474">
    <property type="entry name" value="Acb1"/>
    <property type="match status" value="1"/>
</dbReference>
<keyword evidence="1" id="KW-0378">Hydrolase</keyword>
<feature type="domain" description="Anti-CBASS protein Acb1-like N-terminal" evidence="10">
    <location>
        <begin position="48"/>
        <end position="401"/>
    </location>
</feature>
<feature type="domain" description="Anti-CBASS protein Acb1-like C-terminal" evidence="11">
    <location>
        <begin position="507"/>
        <end position="655"/>
    </location>
</feature>
<comment type="catalytic activity">
    <reaction evidence="8">
        <text>3',3'-cUAMP + H2O = U[3'-5']pAp[3'] + H(+)</text>
        <dbReference type="Rhea" id="RHEA:72835"/>
        <dbReference type="ChEBI" id="CHEBI:15377"/>
        <dbReference type="ChEBI" id="CHEBI:15378"/>
        <dbReference type="ChEBI" id="CHEBI:143809"/>
        <dbReference type="ChEBI" id="CHEBI:192498"/>
    </reaction>
    <physiologicalReaction direction="left-to-right" evidence="8">
        <dbReference type="Rhea" id="RHEA:72836"/>
    </physiologicalReaction>
</comment>
<name>A0A4R6FJW6_9SPHN</name>
<evidence type="ECO:0000259" key="11">
    <source>
        <dbReference type="Pfam" id="PF23474"/>
    </source>
</evidence>
<keyword evidence="13" id="KW-1185">Reference proteome</keyword>
<evidence type="ECO:0000256" key="8">
    <source>
        <dbReference type="ARBA" id="ARBA00048123"/>
    </source>
</evidence>
<protein>
    <recommendedName>
        <fullName evidence="7">Anti-CBASS protein Acb1</fullName>
    </recommendedName>
</protein>
<dbReference type="RefSeq" id="WP_133495882.1">
    <property type="nucleotide sequence ID" value="NZ_SNWD01000007.1"/>
</dbReference>
<comment type="catalytic activity">
    <reaction evidence="2">
        <text>3',3',3'-cAAG + H2O = G[3'-5']pA[3'-5']pAp[3'] + H(+)</text>
        <dbReference type="Rhea" id="RHEA:72863"/>
        <dbReference type="ChEBI" id="CHEBI:15377"/>
        <dbReference type="ChEBI" id="CHEBI:15378"/>
        <dbReference type="ChEBI" id="CHEBI:143810"/>
        <dbReference type="ChEBI" id="CHEBI:192532"/>
    </reaction>
    <physiologicalReaction direction="left-to-right" evidence="2">
        <dbReference type="Rhea" id="RHEA:72864"/>
    </physiologicalReaction>
</comment>
<dbReference type="GO" id="GO:0016787">
    <property type="term" value="F:hydrolase activity"/>
    <property type="evidence" value="ECO:0007669"/>
    <property type="project" value="UniProtKB-KW"/>
</dbReference>
<sequence length="660" mass="72361">MSGGRISSFRLKPGYSLDSLTNSLTGMGMAGDPRTANAYAARTLSQYDIASAYRGSGLMRKIITIPPLDMVREWRDWQADGDQIKAIEAEEKRLGLKQKTRQVEVLRKLGGGALIMGLPGDMSQPAPTTIAKGGLAYIHVVNRWQLTFNRLIEDSRDPRFGEPEMYRMTTTRGQQLIHPSRVVPFRGDPSPSLLGVANYVEDFWGESTIAQVLDAVQDSDTARSAFASLITKARNLRIGIPKLSEYVATDEGEALFQRRMRNFTVSESMFNAIVYDAGDGDGKSGERIDDTTYSFGGMKDVMNAYGEWASAISDIPATRLLGRAPEGMNASGESQQEDWRKKIRAMQTLEMGPCLDRLDPYLIQSALGSANPDIWYEWAPLDTPTEAQQAETFFKISQALEKIAGLTAIPDRAFNEAVQNTLTEGGYMPGLDNALEGMSDEERFGLQSSVDPALTDPSALIEAQAASASSGKEGGQISPSTAGATANNTPRRRAANDARFVADAASKTLYVERKLLNAAEVIRWAKSQGLETTLAPDDMHVTVAYSRAAVDWFTVGEDWSSDQDGKLRVKPGGPRTVERLGDGDAVALLFQSNELQYRHDAIRNAGASWDWPDYRPHITLTLQAEGVDVDTIEPYQGPLVFGPELFSELDPDWKSGVKEQ</sequence>
<evidence type="ECO:0000256" key="7">
    <source>
        <dbReference type="ARBA" id="ARBA00034343"/>
    </source>
</evidence>
<evidence type="ECO:0000256" key="6">
    <source>
        <dbReference type="ARBA" id="ARBA00034316"/>
    </source>
</evidence>
<evidence type="ECO:0000259" key="10">
    <source>
        <dbReference type="Pfam" id="PF06381"/>
    </source>
</evidence>
<proteinExistence type="inferred from homology"/>